<keyword evidence="1" id="KW-1133">Transmembrane helix</keyword>
<evidence type="ECO:0000313" key="2">
    <source>
        <dbReference type="EMBL" id="VEL14735.1"/>
    </source>
</evidence>
<feature type="transmembrane region" description="Helical" evidence="1">
    <location>
        <begin position="178"/>
        <end position="197"/>
    </location>
</feature>
<evidence type="ECO:0000313" key="3">
    <source>
        <dbReference type="Proteomes" id="UP000784294"/>
    </source>
</evidence>
<keyword evidence="1" id="KW-0472">Membrane</keyword>
<name>A0A448WLD8_9PLAT</name>
<dbReference type="EMBL" id="CAAALY010022158">
    <property type="protein sequence ID" value="VEL14735.1"/>
    <property type="molecule type" value="Genomic_DNA"/>
</dbReference>
<sequence length="229" mass="25395">MKPVFVNFSSFKLLGLDETSLPVDSSSQSKATCKPCPPDAQYLATNEVRSADGLGQFLQSSPKFISNLEHLISPGQRIAIGEQTLSLPVVGHCLLEEPKMVANVGVIGDADDDYLFSMDDLFDQLDGELFVCLNDPGRLAGRPANPRLAMVRRTRADCEEVWREFLTSRSVAQTKSTLFSLSMLIFFRPIIFLAPAFSQVALQFGFMCEILPRVMIFTDPQETLSLSDY</sequence>
<dbReference type="AlphaFoldDB" id="A0A448WLD8"/>
<proteinExistence type="predicted"/>
<protein>
    <submittedName>
        <fullName evidence="2">Uncharacterized protein</fullName>
    </submittedName>
</protein>
<keyword evidence="3" id="KW-1185">Reference proteome</keyword>
<accession>A0A448WLD8</accession>
<keyword evidence="1" id="KW-0812">Transmembrane</keyword>
<organism evidence="2 3">
    <name type="scientific">Protopolystoma xenopodis</name>
    <dbReference type="NCBI Taxonomy" id="117903"/>
    <lineage>
        <taxon>Eukaryota</taxon>
        <taxon>Metazoa</taxon>
        <taxon>Spiralia</taxon>
        <taxon>Lophotrochozoa</taxon>
        <taxon>Platyhelminthes</taxon>
        <taxon>Monogenea</taxon>
        <taxon>Polyopisthocotylea</taxon>
        <taxon>Polystomatidea</taxon>
        <taxon>Polystomatidae</taxon>
        <taxon>Protopolystoma</taxon>
    </lineage>
</organism>
<reference evidence="2" key="1">
    <citation type="submission" date="2018-11" db="EMBL/GenBank/DDBJ databases">
        <authorList>
            <consortium name="Pathogen Informatics"/>
        </authorList>
    </citation>
    <scope>NUCLEOTIDE SEQUENCE</scope>
</reference>
<comment type="caution">
    <text evidence="2">The sequence shown here is derived from an EMBL/GenBank/DDBJ whole genome shotgun (WGS) entry which is preliminary data.</text>
</comment>
<dbReference type="Proteomes" id="UP000784294">
    <property type="component" value="Unassembled WGS sequence"/>
</dbReference>
<evidence type="ECO:0000256" key="1">
    <source>
        <dbReference type="SAM" id="Phobius"/>
    </source>
</evidence>
<gene>
    <name evidence="2" type="ORF">PXEA_LOCUS8175</name>
</gene>